<sequence length="183" mass="20818">MNAYRHDVPTLLLYTASWVPYDRPMRVIFEETVVDLHRLIPDATFDAWCINLDVLTEPPIGPRRTAATTTDADIQHILPGGAPEHRLDFTDLSEEVTYAIQRALGYGGITPSDLASRDMQQHPWEEVGAFIPKLEWLPTLLLVYQGEEYARFAGLVPKLDIRAELLARLSELPPPFGRRLQRE</sequence>
<gene>
    <name evidence="1" type="ORF">PWJ81_05055</name>
</gene>
<protein>
    <recommendedName>
        <fullName evidence="3">Thioredoxin</fullName>
    </recommendedName>
</protein>
<dbReference type="GeneID" id="83608489"/>
<dbReference type="Proteomes" id="UP001219297">
    <property type="component" value="Unassembled WGS sequence"/>
</dbReference>
<evidence type="ECO:0000313" key="2">
    <source>
        <dbReference type="Proteomes" id="UP001219297"/>
    </source>
</evidence>
<evidence type="ECO:0008006" key="3">
    <source>
        <dbReference type="Google" id="ProtNLM"/>
    </source>
</evidence>
<organism evidence="1 2">
    <name type="scientific">Actinotignum sanguinis</name>
    <dbReference type="NCBI Taxonomy" id="1445614"/>
    <lineage>
        <taxon>Bacteria</taxon>
        <taxon>Bacillati</taxon>
        <taxon>Actinomycetota</taxon>
        <taxon>Actinomycetes</taxon>
        <taxon>Actinomycetales</taxon>
        <taxon>Actinomycetaceae</taxon>
        <taxon>Actinotignum</taxon>
    </lineage>
</organism>
<proteinExistence type="predicted"/>
<keyword evidence="2" id="KW-1185">Reference proteome</keyword>
<reference evidence="1 2" key="1">
    <citation type="submission" date="2023-02" db="EMBL/GenBank/DDBJ databases">
        <title>Defining the Infant Male Urobiome and Moving Towards Mechanisms in Urobiome Research.</title>
        <authorList>
            <person name="Reasoner S."/>
            <person name="Flores V."/>
            <person name="Van Horn G."/>
            <person name="Morales G."/>
            <person name="Peard L."/>
            <person name="Abelson B."/>
            <person name="Manuel C."/>
            <person name="Lee J."/>
            <person name="Baker B."/>
            <person name="Williams T."/>
            <person name="Schmitz J."/>
            <person name="Clayton D."/>
            <person name="Hadjifrangiskou M."/>
        </authorList>
    </citation>
    <scope>NUCLEOTIDE SEQUENCE [LARGE SCALE GENOMIC DNA]</scope>
    <source>
        <strain evidence="1 2">AS1053</strain>
    </source>
</reference>
<comment type="caution">
    <text evidence="1">The sequence shown here is derived from an EMBL/GenBank/DDBJ whole genome shotgun (WGS) entry which is preliminary data.</text>
</comment>
<evidence type="ECO:0000313" key="1">
    <source>
        <dbReference type="EMBL" id="MDE1656436.1"/>
    </source>
</evidence>
<dbReference type="RefSeq" id="WP_274732581.1">
    <property type="nucleotide sequence ID" value="NZ_CAMXYX010000032.1"/>
</dbReference>
<name>A0ABT5V6H1_9ACTO</name>
<dbReference type="EMBL" id="JARBHI010000010">
    <property type="protein sequence ID" value="MDE1656436.1"/>
    <property type="molecule type" value="Genomic_DNA"/>
</dbReference>
<accession>A0ABT5V6H1</accession>